<feature type="domain" description="Peptidase C14 caspase" evidence="3">
    <location>
        <begin position="180"/>
        <end position="400"/>
    </location>
</feature>
<name>A0A953LD62_9BACT</name>
<dbReference type="AlphaFoldDB" id="A0A953LD62"/>
<dbReference type="SUPFAM" id="SSF52129">
    <property type="entry name" value="Caspase-like"/>
    <property type="match status" value="1"/>
</dbReference>
<accession>A0A953LD62</accession>
<dbReference type="PANTHER" id="PTHR43215">
    <property type="entry name" value="RADIAL SPOKE HEAD 1 HOMOLOG"/>
    <property type="match status" value="1"/>
</dbReference>
<proteinExistence type="predicted"/>
<dbReference type="InterPro" id="IPR003409">
    <property type="entry name" value="MORN"/>
</dbReference>
<dbReference type="InterPro" id="IPR011600">
    <property type="entry name" value="Pept_C14_caspase"/>
</dbReference>
<feature type="compositionally biased region" description="Polar residues" evidence="2">
    <location>
        <begin position="142"/>
        <end position="153"/>
    </location>
</feature>
<evidence type="ECO:0000256" key="1">
    <source>
        <dbReference type="ARBA" id="ARBA00022737"/>
    </source>
</evidence>
<organism evidence="4 5">
    <name type="scientific">Membranihabitans marinus</name>
    <dbReference type="NCBI Taxonomy" id="1227546"/>
    <lineage>
        <taxon>Bacteria</taxon>
        <taxon>Pseudomonadati</taxon>
        <taxon>Bacteroidota</taxon>
        <taxon>Saprospiria</taxon>
        <taxon>Saprospirales</taxon>
        <taxon>Saprospiraceae</taxon>
        <taxon>Membranihabitans</taxon>
    </lineage>
</organism>
<keyword evidence="1" id="KW-0677">Repeat</keyword>
<feature type="region of interest" description="Disordered" evidence="2">
    <location>
        <begin position="142"/>
        <end position="176"/>
    </location>
</feature>
<dbReference type="EMBL" id="JAHVHU010000009">
    <property type="protein sequence ID" value="MBY5958514.1"/>
    <property type="molecule type" value="Genomic_DNA"/>
</dbReference>
<dbReference type="PANTHER" id="PTHR43215:SF14">
    <property type="entry name" value="RADIAL SPOKE HEAD 1 HOMOLOG"/>
    <property type="match status" value="1"/>
</dbReference>
<comment type="caution">
    <text evidence="4">The sequence shown here is derived from an EMBL/GenBank/DDBJ whole genome shotgun (WGS) entry which is preliminary data.</text>
</comment>
<protein>
    <submittedName>
        <fullName evidence="4">Caspase family protein</fullName>
    </submittedName>
</protein>
<dbReference type="SMART" id="SM00698">
    <property type="entry name" value="MORN"/>
    <property type="match status" value="4"/>
</dbReference>
<evidence type="ECO:0000259" key="3">
    <source>
        <dbReference type="Pfam" id="PF00656"/>
    </source>
</evidence>
<dbReference type="GO" id="GO:0004197">
    <property type="term" value="F:cysteine-type endopeptidase activity"/>
    <property type="evidence" value="ECO:0007669"/>
    <property type="project" value="InterPro"/>
</dbReference>
<dbReference type="PROSITE" id="PS00018">
    <property type="entry name" value="EF_HAND_1"/>
    <property type="match status" value="1"/>
</dbReference>
<dbReference type="Pfam" id="PF02493">
    <property type="entry name" value="MORN"/>
    <property type="match status" value="4"/>
</dbReference>
<evidence type="ECO:0000313" key="4">
    <source>
        <dbReference type="EMBL" id="MBY5958514.1"/>
    </source>
</evidence>
<gene>
    <name evidence="4" type="ORF">KUV50_10245</name>
</gene>
<dbReference type="InterPro" id="IPR029030">
    <property type="entry name" value="Caspase-like_dom_sf"/>
</dbReference>
<dbReference type="Gene3D" id="2.20.110.10">
    <property type="entry name" value="Histone H3 K4-specific methyltransferase SET7/9 N-terminal domain"/>
    <property type="match status" value="2"/>
</dbReference>
<dbReference type="Pfam" id="PF00656">
    <property type="entry name" value="Peptidase_C14"/>
    <property type="match status" value="1"/>
</dbReference>
<dbReference type="InterPro" id="IPR018247">
    <property type="entry name" value="EF_Hand_1_Ca_BS"/>
</dbReference>
<dbReference type="GO" id="GO:0006508">
    <property type="term" value="P:proteolysis"/>
    <property type="evidence" value="ECO:0007669"/>
    <property type="project" value="InterPro"/>
</dbReference>
<dbReference type="RefSeq" id="WP_222580054.1">
    <property type="nucleotide sequence ID" value="NZ_JAHVHU010000009.1"/>
</dbReference>
<dbReference type="GO" id="GO:0005829">
    <property type="term" value="C:cytosol"/>
    <property type="evidence" value="ECO:0007669"/>
    <property type="project" value="TreeGrafter"/>
</dbReference>
<reference evidence="4" key="1">
    <citation type="submission" date="2021-06" db="EMBL/GenBank/DDBJ databases">
        <title>44 bacteria genomes isolated from Dapeng, Shenzhen.</title>
        <authorList>
            <person name="Zheng W."/>
            <person name="Yu S."/>
            <person name="Huang Y."/>
        </authorList>
    </citation>
    <scope>NUCLEOTIDE SEQUENCE</scope>
    <source>
        <strain evidence="4">DP5N28-2</strain>
    </source>
</reference>
<keyword evidence="5" id="KW-1185">Reference proteome</keyword>
<dbReference type="Gene3D" id="3.40.50.1460">
    <property type="match status" value="1"/>
</dbReference>
<dbReference type="SUPFAM" id="SSF82185">
    <property type="entry name" value="Histone H3 K4-specific methyltransferase SET7/9 N-terminal domain"/>
    <property type="match status" value="1"/>
</dbReference>
<evidence type="ECO:0000313" key="5">
    <source>
        <dbReference type="Proteomes" id="UP000753961"/>
    </source>
</evidence>
<evidence type="ECO:0000256" key="2">
    <source>
        <dbReference type="SAM" id="MobiDB-lite"/>
    </source>
</evidence>
<sequence length="414" mass="46291">MRNWLFSLAILLPFYGLGQCLSGNCYNGSGKFKYTNQAVYEGAFQKGKPNGKGTLLYSNGNLYKGDWENGKKAGEGVLLFSNGAKYSGQFKNNFMEGMGTYTFKDGSAYTGFFETDRPNGQGTLVRQDGSKISGLWKDGKLQSNQTASHAQNHSQPQPQPQSRPRPRPRPQPQKGDVNIYAVIVGVSRYENFKTLKYSDDDAYRIYAFLKSPEGGAIPDENIHILIDESAVKENIVHAMKTVSAKADENDVIICYFAGHGLDGYFLPADSDGYRHRIPYLSLRKYLASSQAKQKLFMADACFSGSLLASRTPNLSQLQDFYQQISQSTGGTAFLLSSKETEYSKEASGLRQGVFSYFLIEGMKGEADINRDQIVTIQELYHYIRTGVRKYTKNEQNPMLAGQYQTDLPISWVRK</sequence>
<dbReference type="Proteomes" id="UP000753961">
    <property type="component" value="Unassembled WGS sequence"/>
</dbReference>